<reference evidence="4 5" key="1">
    <citation type="submission" date="2018-08" db="EMBL/GenBank/DDBJ databases">
        <title>A genome reference for cultivated species of the human gut microbiota.</title>
        <authorList>
            <person name="Zou Y."/>
            <person name="Xue W."/>
            <person name="Luo G."/>
        </authorList>
    </citation>
    <scope>NUCLEOTIDE SEQUENCE [LARGE SCALE GENOMIC DNA]</scope>
    <source>
        <strain evidence="2 4">AF45-17</strain>
        <strain evidence="3 5">AM28-39</strain>
    </source>
</reference>
<keyword evidence="5" id="KW-1185">Reference proteome</keyword>
<evidence type="ECO:0000313" key="2">
    <source>
        <dbReference type="EMBL" id="RGB80295.1"/>
    </source>
</evidence>
<dbReference type="OrthoDB" id="9812291at2"/>
<proteinExistence type="predicted"/>
<evidence type="ECO:0000313" key="5">
    <source>
        <dbReference type="Proteomes" id="UP000261231"/>
    </source>
</evidence>
<name>A0A3E2XNA9_9FIRM</name>
<dbReference type="EMBL" id="QVEP01000012">
    <property type="protein sequence ID" value="RGB80295.1"/>
    <property type="molecule type" value="Genomic_DNA"/>
</dbReference>
<dbReference type="InterPro" id="IPR009081">
    <property type="entry name" value="PP-bd_ACP"/>
</dbReference>
<dbReference type="AlphaFoldDB" id="A0A3E2XNA9"/>
<dbReference type="Proteomes" id="UP000261231">
    <property type="component" value="Unassembled WGS sequence"/>
</dbReference>
<organism evidence="3 5">
    <name type="scientific">Coprococcus catus</name>
    <dbReference type="NCBI Taxonomy" id="116085"/>
    <lineage>
        <taxon>Bacteria</taxon>
        <taxon>Bacillati</taxon>
        <taxon>Bacillota</taxon>
        <taxon>Clostridia</taxon>
        <taxon>Lachnospirales</taxon>
        <taxon>Lachnospiraceae</taxon>
        <taxon>Coprococcus</taxon>
    </lineage>
</organism>
<evidence type="ECO:0000313" key="3">
    <source>
        <dbReference type="EMBL" id="RGC48948.1"/>
    </source>
</evidence>
<evidence type="ECO:0000259" key="1">
    <source>
        <dbReference type="PROSITE" id="PS50075"/>
    </source>
</evidence>
<dbReference type="PROSITE" id="PS50075">
    <property type="entry name" value="CARRIER"/>
    <property type="match status" value="1"/>
</dbReference>
<dbReference type="Proteomes" id="UP000260773">
    <property type="component" value="Unassembled WGS sequence"/>
</dbReference>
<sequence length="77" mass="8663">MKEQIIEILEDIQPEADYETCQTLIDDHILTSLDVLSLVAELEDEFDVTIPTVEIIPSNFNSVDAIAAMVERLQEEG</sequence>
<dbReference type="RefSeq" id="WP_015514050.1">
    <property type="nucleotide sequence ID" value="NZ_JAJCNA010000003.1"/>
</dbReference>
<evidence type="ECO:0000313" key="4">
    <source>
        <dbReference type="Proteomes" id="UP000260773"/>
    </source>
</evidence>
<comment type="caution">
    <text evidence="3">The sequence shown here is derived from an EMBL/GenBank/DDBJ whole genome shotgun (WGS) entry which is preliminary data.</text>
</comment>
<dbReference type="SUPFAM" id="SSF47336">
    <property type="entry name" value="ACP-like"/>
    <property type="match status" value="1"/>
</dbReference>
<accession>A0A3E2XNA9</accession>
<gene>
    <name evidence="2" type="ORF">DW070_06680</name>
    <name evidence="3" type="ORF">DW747_06125</name>
</gene>
<dbReference type="InterPro" id="IPR036736">
    <property type="entry name" value="ACP-like_sf"/>
</dbReference>
<protein>
    <submittedName>
        <fullName evidence="3">Acyl carrier protein</fullName>
    </submittedName>
</protein>
<feature type="domain" description="Carrier" evidence="1">
    <location>
        <begin position="1"/>
        <end position="74"/>
    </location>
</feature>
<dbReference type="Pfam" id="PF00550">
    <property type="entry name" value="PP-binding"/>
    <property type="match status" value="1"/>
</dbReference>
<dbReference type="EMBL" id="QVFD01000004">
    <property type="protein sequence ID" value="RGC48948.1"/>
    <property type="molecule type" value="Genomic_DNA"/>
</dbReference>
<dbReference type="Gene3D" id="1.10.1200.10">
    <property type="entry name" value="ACP-like"/>
    <property type="match status" value="1"/>
</dbReference>